<evidence type="ECO:0000313" key="1">
    <source>
        <dbReference type="EMBL" id="KAF9620857.1"/>
    </source>
</evidence>
<dbReference type="InterPro" id="IPR017850">
    <property type="entry name" value="Alkaline_phosphatase_core_sf"/>
</dbReference>
<evidence type="ECO:0000313" key="2">
    <source>
        <dbReference type="Proteomes" id="UP000631114"/>
    </source>
</evidence>
<dbReference type="OrthoDB" id="113620at2759"/>
<accession>A0A835M8Z9</accession>
<reference evidence="1 2" key="1">
    <citation type="submission" date="2020-10" db="EMBL/GenBank/DDBJ databases">
        <title>The Coptis chinensis genome and diversification of protoberbering-type alkaloids.</title>
        <authorList>
            <person name="Wang B."/>
            <person name="Shu S."/>
            <person name="Song C."/>
            <person name="Liu Y."/>
        </authorList>
    </citation>
    <scope>NUCLEOTIDE SEQUENCE [LARGE SCALE GENOMIC DNA]</scope>
    <source>
        <strain evidence="1">HL-2020</strain>
        <tissue evidence="1">Leaf</tissue>
    </source>
</reference>
<dbReference type="EMBL" id="JADFTS010000002">
    <property type="protein sequence ID" value="KAF9620857.1"/>
    <property type="molecule type" value="Genomic_DNA"/>
</dbReference>
<comment type="caution">
    <text evidence="1">The sequence shown here is derived from an EMBL/GenBank/DDBJ whole genome shotgun (WGS) entry which is preliminary data.</text>
</comment>
<protein>
    <submittedName>
        <fullName evidence="1">Uncharacterized protein</fullName>
    </submittedName>
</protein>
<keyword evidence="2" id="KW-1185">Reference proteome</keyword>
<dbReference type="AlphaFoldDB" id="A0A835M8Z9"/>
<dbReference type="Proteomes" id="UP000631114">
    <property type="component" value="Unassembled WGS sequence"/>
</dbReference>
<name>A0A835M8Z9_9MAGN</name>
<organism evidence="1 2">
    <name type="scientific">Coptis chinensis</name>
    <dbReference type="NCBI Taxonomy" id="261450"/>
    <lineage>
        <taxon>Eukaryota</taxon>
        <taxon>Viridiplantae</taxon>
        <taxon>Streptophyta</taxon>
        <taxon>Embryophyta</taxon>
        <taxon>Tracheophyta</taxon>
        <taxon>Spermatophyta</taxon>
        <taxon>Magnoliopsida</taxon>
        <taxon>Ranunculales</taxon>
        <taxon>Ranunculaceae</taxon>
        <taxon>Coptidoideae</taxon>
        <taxon>Coptis</taxon>
    </lineage>
</organism>
<sequence>MAWAMCGYRTPLQVAKTPNLDPVEAGLAYGSDTAHLPLLGVQNDNELEKRESQIRRAFDAQDQSGEVGFISVWKGFMKYSETRTSICLVRNLKTFVVWGL</sequence>
<dbReference type="Gene3D" id="3.40.720.10">
    <property type="entry name" value="Alkaline Phosphatase, subunit A"/>
    <property type="match status" value="1"/>
</dbReference>
<proteinExistence type="predicted"/>
<gene>
    <name evidence="1" type="ORF">IFM89_015098</name>
</gene>